<name>A0A816T4C3_BRANA</name>
<feature type="region of interest" description="Disordered" evidence="7">
    <location>
        <begin position="229"/>
        <end position="264"/>
    </location>
</feature>
<protein>
    <submittedName>
        <fullName evidence="9">(rape) hypothetical protein</fullName>
    </submittedName>
</protein>
<dbReference type="InterPro" id="IPR044827">
    <property type="entry name" value="GBF-like"/>
</dbReference>
<proteinExistence type="inferred from homology"/>
<dbReference type="PANTHER" id="PTHR45967:SF1">
    <property type="entry name" value="G-BOX-BINDING FACTOR 3"/>
    <property type="match status" value="1"/>
</dbReference>
<dbReference type="GO" id="GO:0003700">
    <property type="term" value="F:DNA-binding transcription factor activity"/>
    <property type="evidence" value="ECO:0007669"/>
    <property type="project" value="InterPro"/>
</dbReference>
<dbReference type="PROSITE" id="PS00036">
    <property type="entry name" value="BZIP_BASIC"/>
    <property type="match status" value="1"/>
</dbReference>
<dbReference type="Pfam" id="PF07777">
    <property type="entry name" value="MFMR"/>
    <property type="match status" value="1"/>
</dbReference>
<dbReference type="PROSITE" id="PS50217">
    <property type="entry name" value="BZIP"/>
    <property type="match status" value="1"/>
</dbReference>
<feature type="compositionally biased region" description="Low complexity" evidence="7">
    <location>
        <begin position="297"/>
        <end position="311"/>
    </location>
</feature>
<dbReference type="Proteomes" id="UP001295469">
    <property type="component" value="Chromosome A05"/>
</dbReference>
<feature type="region of interest" description="Disordered" evidence="7">
    <location>
        <begin position="136"/>
        <end position="158"/>
    </location>
</feature>
<feature type="domain" description="BZIP" evidence="8">
    <location>
        <begin position="396"/>
        <end position="459"/>
    </location>
</feature>
<feature type="region of interest" description="Disordered" evidence="7">
    <location>
        <begin position="277"/>
        <end position="354"/>
    </location>
</feature>
<evidence type="ECO:0000256" key="6">
    <source>
        <dbReference type="ARBA" id="ARBA00023242"/>
    </source>
</evidence>
<dbReference type="Pfam" id="PF16596">
    <property type="entry name" value="MFMR_assoc"/>
    <property type="match status" value="1"/>
</dbReference>
<evidence type="ECO:0000256" key="3">
    <source>
        <dbReference type="ARBA" id="ARBA00023015"/>
    </source>
</evidence>
<dbReference type="InterPro" id="IPR012900">
    <property type="entry name" value="MFMR"/>
</dbReference>
<dbReference type="CDD" id="cd14702">
    <property type="entry name" value="bZIP_plant_GBF1"/>
    <property type="match status" value="1"/>
</dbReference>
<gene>
    <name evidence="9" type="ORF">DARMORV10_A05P01520.1</name>
</gene>
<keyword evidence="4" id="KW-0238">DNA-binding</keyword>
<dbReference type="SUPFAM" id="SSF57959">
    <property type="entry name" value="Leucine zipper domain"/>
    <property type="match status" value="1"/>
</dbReference>
<comment type="similarity">
    <text evidence="2">Belongs to the bZIP family.</text>
</comment>
<feature type="compositionally biased region" description="Polar residues" evidence="7">
    <location>
        <begin position="251"/>
        <end position="264"/>
    </location>
</feature>
<keyword evidence="5" id="KW-0804">Transcription</keyword>
<dbReference type="EMBL" id="HG994359">
    <property type="protein sequence ID" value="CAF2093513.1"/>
    <property type="molecule type" value="Genomic_DNA"/>
</dbReference>
<dbReference type="InterPro" id="IPR004827">
    <property type="entry name" value="bZIP"/>
</dbReference>
<evidence type="ECO:0000259" key="8">
    <source>
        <dbReference type="PROSITE" id="PS50217"/>
    </source>
</evidence>
<evidence type="ECO:0000256" key="2">
    <source>
        <dbReference type="ARBA" id="ARBA00007163"/>
    </source>
</evidence>
<dbReference type="Pfam" id="PF00170">
    <property type="entry name" value="bZIP_1"/>
    <property type="match status" value="1"/>
</dbReference>
<evidence type="ECO:0000256" key="7">
    <source>
        <dbReference type="SAM" id="MobiDB-lite"/>
    </source>
</evidence>
<feature type="compositionally biased region" description="Basic and acidic residues" evidence="7">
    <location>
        <begin position="136"/>
        <end position="147"/>
    </location>
</feature>
<dbReference type="GO" id="GO:0005634">
    <property type="term" value="C:nucleus"/>
    <property type="evidence" value="ECO:0007669"/>
    <property type="project" value="UniProtKB-SubCell"/>
</dbReference>
<feature type="region of interest" description="Disordered" evidence="7">
    <location>
        <begin position="394"/>
        <end position="422"/>
    </location>
</feature>
<feature type="compositionally biased region" description="Basic and acidic residues" evidence="7">
    <location>
        <begin position="461"/>
        <end position="487"/>
    </location>
</feature>
<keyword evidence="3" id="KW-0805">Transcription regulation</keyword>
<keyword evidence="6" id="KW-0539">Nucleus</keyword>
<feature type="compositionally biased region" description="Basic and acidic residues" evidence="7">
    <location>
        <begin position="313"/>
        <end position="332"/>
    </location>
</feature>
<reference evidence="9" key="1">
    <citation type="submission" date="2021-01" db="EMBL/GenBank/DDBJ databases">
        <authorList>
            <consortium name="Genoscope - CEA"/>
            <person name="William W."/>
        </authorList>
    </citation>
    <scope>NUCLEOTIDE SEQUENCE</scope>
</reference>
<dbReference type="AlphaFoldDB" id="A0A816T4C3"/>
<dbReference type="GO" id="GO:0000976">
    <property type="term" value="F:transcription cis-regulatory region binding"/>
    <property type="evidence" value="ECO:0007669"/>
    <property type="project" value="UniProtKB-ARBA"/>
</dbReference>
<sequence>MKALRRSNNAARVSGGVKAASPSDFSELNGLDSKVTWSLPSLTSSGTSVELYKYVSRQYFLHCRIIKRQMPIFNWRGLFLVRWIVSNIPAVGFEAVVGIVERRFCPYASCFSHNNFVFCRKRQLLLKCGNVKTMGKSEEPKVTKSDNKPSSPPADQTNVHVYPDWAAMQAYYGPRVAMPPYYNSAMAAASGHPPPPYMWNPQHMMSPYGTPYAAVYPHGGGVYAHPGFPMGSQPQGQKGATPLTTPGTPLNIDTPSKSTGNTENGLMKKLKEFDGLAMSLGNGNNGDEGKRSRNSSETDGSSDGSDGNTTGADEPKLKRSREGTPAKDEKKHLVQSSSFRSVSQSSGDNNCVKPSVQGGGGAIVSAAGVSANSNPTFMSQSLAMVPPETWLQNERELKRERRKQSNRESARRSRLRKQAETEELARKVEALTAENMALRSELNQLNEKSNNLRGANATLLDKLKSSEPEKRVKSSGNGDDKNKKQGDNETNSTSKLHQLLDTKPRADGVAAR</sequence>
<dbReference type="Gene3D" id="1.20.5.170">
    <property type="match status" value="1"/>
</dbReference>
<evidence type="ECO:0000313" key="9">
    <source>
        <dbReference type="EMBL" id="CAF2093513.1"/>
    </source>
</evidence>
<organism evidence="9">
    <name type="scientific">Brassica napus</name>
    <name type="common">Rape</name>
    <dbReference type="NCBI Taxonomy" id="3708"/>
    <lineage>
        <taxon>Eukaryota</taxon>
        <taxon>Viridiplantae</taxon>
        <taxon>Streptophyta</taxon>
        <taxon>Embryophyta</taxon>
        <taxon>Tracheophyta</taxon>
        <taxon>Spermatophyta</taxon>
        <taxon>Magnoliopsida</taxon>
        <taxon>eudicotyledons</taxon>
        <taxon>Gunneridae</taxon>
        <taxon>Pentapetalae</taxon>
        <taxon>rosids</taxon>
        <taxon>malvids</taxon>
        <taxon>Brassicales</taxon>
        <taxon>Brassicaceae</taxon>
        <taxon>Brassiceae</taxon>
        <taxon>Brassica</taxon>
    </lineage>
</organism>
<feature type="compositionally biased region" description="Low complexity" evidence="7">
    <location>
        <begin position="241"/>
        <end position="250"/>
    </location>
</feature>
<evidence type="ECO:0000256" key="1">
    <source>
        <dbReference type="ARBA" id="ARBA00004123"/>
    </source>
</evidence>
<comment type="subcellular location">
    <subcellularLocation>
        <location evidence="1">Nucleus</location>
    </subcellularLocation>
</comment>
<evidence type="ECO:0000256" key="4">
    <source>
        <dbReference type="ARBA" id="ARBA00023125"/>
    </source>
</evidence>
<dbReference type="SMART" id="SM00338">
    <property type="entry name" value="BRLZ"/>
    <property type="match status" value="1"/>
</dbReference>
<accession>A0A816T4C3</accession>
<dbReference type="PANTHER" id="PTHR45967">
    <property type="entry name" value="G-BOX-BINDING FACTOR 3-RELATED"/>
    <property type="match status" value="1"/>
</dbReference>
<feature type="region of interest" description="Disordered" evidence="7">
    <location>
        <begin position="445"/>
        <end position="512"/>
    </location>
</feature>
<dbReference type="InterPro" id="IPR045314">
    <property type="entry name" value="bZIP_plant_GBF1"/>
</dbReference>
<feature type="compositionally biased region" description="Low complexity" evidence="7">
    <location>
        <begin position="334"/>
        <end position="346"/>
    </location>
</feature>
<dbReference type="InterPro" id="IPR046347">
    <property type="entry name" value="bZIP_sf"/>
</dbReference>
<feature type="compositionally biased region" description="Basic and acidic residues" evidence="7">
    <location>
        <begin position="287"/>
        <end position="296"/>
    </location>
</feature>
<evidence type="ECO:0000256" key="5">
    <source>
        <dbReference type="ARBA" id="ARBA00023163"/>
    </source>
</evidence>